<dbReference type="AlphaFoldDB" id="A0A3B0ZY13"/>
<name>A0A3B0ZY13_9ZZZZ</name>
<gene>
    <name evidence="1" type="ORF">MNBD_GAMMA20-1651</name>
</gene>
<dbReference type="EMBL" id="UOFU01000007">
    <property type="protein sequence ID" value="VAW92803.1"/>
    <property type="molecule type" value="Genomic_DNA"/>
</dbReference>
<accession>A0A3B0ZY13</accession>
<feature type="non-terminal residue" evidence="1">
    <location>
        <position position="1"/>
    </location>
</feature>
<protein>
    <submittedName>
        <fullName evidence="1">Uncharacterized protein</fullName>
    </submittedName>
</protein>
<organism evidence="1">
    <name type="scientific">hydrothermal vent metagenome</name>
    <dbReference type="NCBI Taxonomy" id="652676"/>
    <lineage>
        <taxon>unclassified sequences</taxon>
        <taxon>metagenomes</taxon>
        <taxon>ecological metagenomes</taxon>
    </lineage>
</organism>
<sequence>NFDANLYLQGVIPFARLPLNLDGSLVVDVDVNDDGKTLFNSLAPDVEYGGNGTLNVGVDFLKFFSFGFELGSASLGIKITDGTQHAYFSGMLDPDTGFLPQELVPIRPSATVNMAGLISDDIAKSFLRGEGEFNLDASTLGRLVGIDLNDLSTTSATFSADRNGVRLTGLTRTSIYPGVGFDGDAQLDANFTGSPTDWGIGISGQMEIAGTPISQGKLQVSTAGMFVSGDFVTPLTRIGMSGKIDTSGIEMRGNTGITIPISSTAVEWVVDGAICGYDKVKDGAICGFDTVTNGAICGYHAVTDAAICGFDTVTSGAICGYHSVTNAAICGTRWVGSFLDCIGSFVTGKGCREIAATCDVASTCNIASTCDIANTCSVPASCDIPRGCNTNIVLPKGEFRGDIELLLGNQGIGGEVSGDYCYAGECTTLAGGRIKAGSSGLEACITIPGGIGEVCAPI</sequence>
<evidence type="ECO:0000313" key="1">
    <source>
        <dbReference type="EMBL" id="VAW92803.1"/>
    </source>
</evidence>
<reference evidence="1" key="1">
    <citation type="submission" date="2018-06" db="EMBL/GenBank/DDBJ databases">
        <authorList>
            <person name="Zhirakovskaya E."/>
        </authorList>
    </citation>
    <scope>NUCLEOTIDE SEQUENCE</scope>
</reference>
<proteinExistence type="predicted"/>